<dbReference type="EMBL" id="NCVQ01000008">
    <property type="protein sequence ID" value="PWZ13077.1"/>
    <property type="molecule type" value="Genomic_DNA"/>
</dbReference>
<accession>A0A3L6DYU3</accession>
<sequence>MSTSIPKSRIFRFENAWLHHPLFLPEVLPAWHQETPCPDAAGRLAGKLKRVRAAAKCWVRQHRLPPSLIPNCRFLILLLDCLEEHRCLSPPELQVRTVCRERLVLAIKTKATFWKQRSKHRAIIEGDANTAFHHAIATHRMRQNQITTISVGGRELSSHASKSAAVTDFFRDLMSCKHRVRWDFSLNTLYSDCPRASSVLDAPFLQSEAKNVVCMMNKNSAPGLDGFGPSFYLAAWDTVCPQILQLLAEFYTGNIQLSRINRAFVVLLPKKRRCWLSVITALSAFKIAA</sequence>
<name>A0A3L6DYU3_MAIZE</name>
<dbReference type="Proteomes" id="UP000251960">
    <property type="component" value="Chromosome 7"/>
</dbReference>
<gene>
    <name evidence="1" type="primary">YTX2_3</name>
    <name evidence="1" type="ORF">Zm00014a_035250</name>
</gene>
<organism evidence="1 2">
    <name type="scientific">Zea mays</name>
    <name type="common">Maize</name>
    <dbReference type="NCBI Taxonomy" id="4577"/>
    <lineage>
        <taxon>Eukaryota</taxon>
        <taxon>Viridiplantae</taxon>
        <taxon>Streptophyta</taxon>
        <taxon>Embryophyta</taxon>
        <taxon>Tracheophyta</taxon>
        <taxon>Spermatophyta</taxon>
        <taxon>Magnoliopsida</taxon>
        <taxon>Liliopsida</taxon>
        <taxon>Poales</taxon>
        <taxon>Poaceae</taxon>
        <taxon>PACMAD clade</taxon>
        <taxon>Panicoideae</taxon>
        <taxon>Andropogonodae</taxon>
        <taxon>Andropogoneae</taxon>
        <taxon>Tripsacinae</taxon>
        <taxon>Zea</taxon>
    </lineage>
</organism>
<reference evidence="1 2" key="1">
    <citation type="journal article" date="2018" name="Nat. Genet.">
        <title>Extensive intraspecific gene order and gene structural variations between Mo17 and other maize genomes.</title>
        <authorList>
            <person name="Sun S."/>
            <person name="Zhou Y."/>
            <person name="Chen J."/>
            <person name="Shi J."/>
            <person name="Zhao H."/>
            <person name="Zhao H."/>
            <person name="Song W."/>
            <person name="Zhang M."/>
            <person name="Cui Y."/>
            <person name="Dong X."/>
            <person name="Liu H."/>
            <person name="Ma X."/>
            <person name="Jiao Y."/>
            <person name="Wang B."/>
            <person name="Wei X."/>
            <person name="Stein J.C."/>
            <person name="Glaubitz J.C."/>
            <person name="Lu F."/>
            <person name="Yu G."/>
            <person name="Liang C."/>
            <person name="Fengler K."/>
            <person name="Li B."/>
            <person name="Rafalski A."/>
            <person name="Schnable P.S."/>
            <person name="Ware D.H."/>
            <person name="Buckler E.S."/>
            <person name="Lai J."/>
        </authorList>
    </citation>
    <scope>NUCLEOTIDE SEQUENCE [LARGE SCALE GENOMIC DNA]</scope>
    <source>
        <strain evidence="2">cv. Missouri 17</strain>
        <tissue evidence="1">Seedling</tissue>
    </source>
</reference>
<dbReference type="AlphaFoldDB" id="A0A3L6DYU3"/>
<evidence type="ECO:0000313" key="1">
    <source>
        <dbReference type="EMBL" id="PWZ13077.1"/>
    </source>
</evidence>
<proteinExistence type="predicted"/>
<evidence type="ECO:0000313" key="2">
    <source>
        <dbReference type="Proteomes" id="UP000251960"/>
    </source>
</evidence>
<protein>
    <submittedName>
        <fullName evidence="1">Transposon TX1 uncharacterized protein</fullName>
    </submittedName>
</protein>
<comment type="caution">
    <text evidence="1">The sequence shown here is derived from an EMBL/GenBank/DDBJ whole genome shotgun (WGS) entry which is preliminary data.</text>
</comment>